<dbReference type="VEuPathDB" id="FungiDB:DFL_009571"/>
<keyword evidence="4" id="KW-1185">Reference proteome</keyword>
<feature type="region of interest" description="Disordered" evidence="2">
    <location>
        <begin position="1"/>
        <end position="26"/>
    </location>
</feature>
<sequence>MPRSLRKIQSQIKKKRGASSTALVEDSRDARRLRRGMLRHEKLVRSEALRQKALLPKVTRYRHFQELASVEQFSVADILRYIENFLSRLDEEIKVLSGERRPGRPRSSQEDRLRNSLEKEIAEFNVGYEVPDLFDPETRKLLSGWKGDAQGLAQMRTIRVTKEGKILPMANKSQVVNKSLLQA</sequence>
<feature type="compositionally biased region" description="Basic residues" evidence="2">
    <location>
        <begin position="1"/>
        <end position="17"/>
    </location>
</feature>
<dbReference type="EMBL" id="SAEB01000012">
    <property type="protein sequence ID" value="RVD81721.1"/>
    <property type="molecule type" value="Genomic_DNA"/>
</dbReference>
<proteinExistence type="inferred from homology"/>
<protein>
    <recommendedName>
        <fullName evidence="5">Translation machinery-associated protein 16</fullName>
    </recommendedName>
</protein>
<dbReference type="Proteomes" id="UP000283090">
    <property type="component" value="Unassembled WGS sequence"/>
</dbReference>
<dbReference type="OrthoDB" id="270284at2759"/>
<evidence type="ECO:0000256" key="1">
    <source>
        <dbReference type="ARBA" id="ARBA00034127"/>
    </source>
</evidence>
<evidence type="ECO:0000256" key="2">
    <source>
        <dbReference type="SAM" id="MobiDB-lite"/>
    </source>
</evidence>
<dbReference type="Gene3D" id="1.20.1440.170">
    <property type="entry name" value="Translation machinery-associated protein 16-like"/>
    <property type="match status" value="1"/>
</dbReference>
<dbReference type="AlphaFoldDB" id="A0A436ZS15"/>
<comment type="caution">
    <text evidence="3">The sequence shown here is derived from an EMBL/GenBank/DDBJ whole genome shotgun (WGS) entry which is preliminary data.</text>
</comment>
<dbReference type="STRING" id="97331.A0A436ZS15"/>
<gene>
    <name evidence="3" type="ORF">DFL_009571</name>
</gene>
<dbReference type="RefSeq" id="XP_067487265.1">
    <property type="nucleotide sequence ID" value="XM_067639479.1"/>
</dbReference>
<organism evidence="3 4">
    <name type="scientific">Arthrobotrys flagrans</name>
    <name type="common">Nematode-trapping fungus</name>
    <name type="synonym">Trichothecium flagrans</name>
    <dbReference type="NCBI Taxonomy" id="97331"/>
    <lineage>
        <taxon>Eukaryota</taxon>
        <taxon>Fungi</taxon>
        <taxon>Dikarya</taxon>
        <taxon>Ascomycota</taxon>
        <taxon>Pezizomycotina</taxon>
        <taxon>Orbiliomycetes</taxon>
        <taxon>Orbiliales</taxon>
        <taxon>Orbiliaceae</taxon>
        <taxon>Arthrobotrys</taxon>
    </lineage>
</organism>
<dbReference type="PANTHER" id="PTHR13349:SF2">
    <property type="entry name" value="TRANSLATION MACHINERY-ASSOCIATED PROTEIN 16"/>
    <property type="match status" value="1"/>
</dbReference>
<dbReference type="GO" id="GO:0005634">
    <property type="term" value="C:nucleus"/>
    <property type="evidence" value="ECO:0007669"/>
    <property type="project" value="TreeGrafter"/>
</dbReference>
<reference evidence="3 4" key="1">
    <citation type="submission" date="2019-01" db="EMBL/GenBank/DDBJ databases">
        <title>Intercellular communication is required for trap formation in the nematode-trapping fungus Duddingtonia flagrans.</title>
        <authorList>
            <person name="Youssar L."/>
            <person name="Wernet V."/>
            <person name="Hensel N."/>
            <person name="Hildebrandt H.-G."/>
            <person name="Fischer R."/>
        </authorList>
    </citation>
    <scope>NUCLEOTIDE SEQUENCE [LARGE SCALE GENOMIC DNA]</scope>
    <source>
        <strain evidence="3 4">CBS H-5679</strain>
    </source>
</reference>
<accession>A0A436ZS15</accession>
<evidence type="ECO:0008006" key="5">
    <source>
        <dbReference type="Google" id="ProtNLM"/>
    </source>
</evidence>
<dbReference type="GeneID" id="93591882"/>
<dbReference type="Pfam" id="PF11176">
    <property type="entry name" value="Tma16"/>
    <property type="match status" value="1"/>
</dbReference>
<dbReference type="InterPro" id="IPR038356">
    <property type="entry name" value="Tma16_sf"/>
</dbReference>
<name>A0A436ZS15_ARTFL</name>
<comment type="similarity">
    <text evidence="1">Belongs to the TMA16 family.</text>
</comment>
<dbReference type="InterPro" id="IPR021346">
    <property type="entry name" value="Tma16"/>
</dbReference>
<dbReference type="PANTHER" id="PTHR13349">
    <property type="entry name" value="TRANSLATION MACHINERY-ASSOCIATED PROTEIN 16"/>
    <property type="match status" value="1"/>
</dbReference>
<evidence type="ECO:0000313" key="4">
    <source>
        <dbReference type="Proteomes" id="UP000283090"/>
    </source>
</evidence>
<evidence type="ECO:0000313" key="3">
    <source>
        <dbReference type="EMBL" id="RVD81721.1"/>
    </source>
</evidence>